<accession>A0A6C6YZB0</accession>
<dbReference type="KEGG" id="spq:SPAB_01183"/>
<evidence type="ECO:0000313" key="2">
    <source>
        <dbReference type="Proteomes" id="UP000008556"/>
    </source>
</evidence>
<protein>
    <submittedName>
        <fullName evidence="1">Uncharacterized protein</fullName>
    </submittedName>
</protein>
<name>A0A6C6YZB0_SALPB</name>
<proteinExistence type="predicted"/>
<dbReference type="EMBL" id="CP000886">
    <property type="protein sequence ID" value="ABX66598.1"/>
    <property type="molecule type" value="Genomic_DNA"/>
</dbReference>
<sequence length="51" mass="6308">MFYVLIKITLDFSSAQTKLKRYTLYNRFMPRRTRRPCLISFMRCRFLPVMP</sequence>
<gene>
    <name evidence="1" type="ordered locus">SPAB_01183</name>
</gene>
<evidence type="ECO:0000313" key="1">
    <source>
        <dbReference type="EMBL" id="ABX66598.1"/>
    </source>
</evidence>
<dbReference type="Proteomes" id="UP000008556">
    <property type="component" value="Chromosome"/>
</dbReference>
<reference evidence="1 2" key="1">
    <citation type="submission" date="2007-11" db="EMBL/GenBank/DDBJ databases">
        <authorList>
            <consortium name="The Salmonella enterica serovar Paratyphi B Genome Sequencing Project"/>
            <person name="McClelland M."/>
            <person name="Sanderson E.K."/>
            <person name="Porwollik S."/>
            <person name="Spieth J."/>
            <person name="Clifton W.S."/>
            <person name="Fulton R."/>
            <person name="Cordes M."/>
            <person name="Wollam A."/>
            <person name="Shah N."/>
            <person name="Pepin K."/>
            <person name="Bhonagiri V."/>
            <person name="Nash W."/>
            <person name="Johnson M."/>
            <person name="Thiruvilangam P."/>
            <person name="Wilson R."/>
        </authorList>
    </citation>
    <scope>NUCLEOTIDE SEQUENCE [LARGE SCALE GENOMIC DNA]</scope>
    <source>
        <strain evidence="2">ATCC BAA-1250 / SPB7</strain>
    </source>
</reference>
<dbReference type="AlphaFoldDB" id="A0A6C6YZB0"/>
<organism evidence="1 2">
    <name type="scientific">Salmonella paratyphi B (strain ATCC BAA-1250 / SPB7)</name>
    <dbReference type="NCBI Taxonomy" id="1016998"/>
    <lineage>
        <taxon>Bacteria</taxon>
        <taxon>Pseudomonadati</taxon>
        <taxon>Pseudomonadota</taxon>
        <taxon>Gammaproteobacteria</taxon>
        <taxon>Enterobacterales</taxon>
        <taxon>Enterobacteriaceae</taxon>
        <taxon>Salmonella</taxon>
    </lineage>
</organism>